<organism evidence="2 3">
    <name type="scientific">Sphingobium cupriresistens LL01</name>
    <dbReference type="NCBI Taxonomy" id="1420583"/>
    <lineage>
        <taxon>Bacteria</taxon>
        <taxon>Pseudomonadati</taxon>
        <taxon>Pseudomonadota</taxon>
        <taxon>Alphaproteobacteria</taxon>
        <taxon>Sphingomonadales</taxon>
        <taxon>Sphingomonadaceae</taxon>
        <taxon>Sphingobium</taxon>
    </lineage>
</organism>
<proteinExistence type="predicted"/>
<accession>A0A0J7XPX5</accession>
<feature type="chain" id="PRO_5005291803" evidence="1">
    <location>
        <begin position="27"/>
        <end position="86"/>
    </location>
</feature>
<sequence>MKTIAFIAAIAVATVAVSAASTPAFAQAQGNFGAAKVRYDVKTDRYCFKQVVTGSLIPVTQCRSKSEWAQAGLTISHKPAVRFAQR</sequence>
<feature type="signal peptide" evidence="1">
    <location>
        <begin position="1"/>
        <end position="26"/>
    </location>
</feature>
<reference evidence="2 3" key="1">
    <citation type="journal article" date="2015" name="G3 (Bethesda)">
        <title>Insights into Ongoing Evolution of the Hexachlorocyclohexane Catabolic Pathway from Comparative Genomics of Ten Sphingomonadaceae Strains.</title>
        <authorList>
            <person name="Pearce S.L."/>
            <person name="Oakeshott J.G."/>
            <person name="Pandey G."/>
        </authorList>
    </citation>
    <scope>NUCLEOTIDE SEQUENCE [LARGE SCALE GENOMIC DNA]</scope>
    <source>
        <strain evidence="2 3">LL01</strain>
    </source>
</reference>
<dbReference type="AlphaFoldDB" id="A0A0J7XPX5"/>
<evidence type="ECO:0000313" key="2">
    <source>
        <dbReference type="EMBL" id="KMS53088.1"/>
    </source>
</evidence>
<gene>
    <name evidence="2" type="ORF">V473_19055</name>
</gene>
<protein>
    <submittedName>
        <fullName evidence="2">Uncharacterized protein</fullName>
    </submittedName>
</protein>
<evidence type="ECO:0000313" key="3">
    <source>
        <dbReference type="Proteomes" id="UP000052232"/>
    </source>
</evidence>
<comment type="caution">
    <text evidence="2">The sequence shown here is derived from an EMBL/GenBank/DDBJ whole genome shotgun (WGS) entry which is preliminary data.</text>
</comment>
<name>A0A0J7XPX5_9SPHN</name>
<dbReference type="Proteomes" id="UP000052232">
    <property type="component" value="Unassembled WGS sequence"/>
</dbReference>
<keyword evidence="3" id="KW-1185">Reference proteome</keyword>
<evidence type="ECO:0000256" key="1">
    <source>
        <dbReference type="SAM" id="SignalP"/>
    </source>
</evidence>
<dbReference type="PATRIC" id="fig|1420583.3.peg.3610"/>
<keyword evidence="1" id="KW-0732">Signal</keyword>
<dbReference type="RefSeq" id="WP_066607902.1">
    <property type="nucleotide sequence ID" value="NZ_KQ130436.1"/>
</dbReference>
<dbReference type="EMBL" id="JACT01000005">
    <property type="protein sequence ID" value="KMS53088.1"/>
    <property type="molecule type" value="Genomic_DNA"/>
</dbReference>